<protein>
    <submittedName>
        <fullName evidence="2">CLUMA_CG008212, isoform A</fullName>
    </submittedName>
</protein>
<accession>A0A1J1I327</accession>
<dbReference type="Proteomes" id="UP000183832">
    <property type="component" value="Unassembled WGS sequence"/>
</dbReference>
<dbReference type="EMBL" id="CVRI01000040">
    <property type="protein sequence ID" value="CRK94712.1"/>
    <property type="molecule type" value="Genomic_DNA"/>
</dbReference>
<reference evidence="2 3" key="1">
    <citation type="submission" date="2015-04" db="EMBL/GenBank/DDBJ databases">
        <authorList>
            <person name="Syromyatnikov M.Y."/>
            <person name="Popov V.N."/>
        </authorList>
    </citation>
    <scope>NUCLEOTIDE SEQUENCE [LARGE SCALE GENOMIC DNA]</scope>
</reference>
<gene>
    <name evidence="2" type="ORF">CLUMA_CG008212</name>
</gene>
<organism evidence="2 3">
    <name type="scientific">Clunio marinus</name>
    <dbReference type="NCBI Taxonomy" id="568069"/>
    <lineage>
        <taxon>Eukaryota</taxon>
        <taxon>Metazoa</taxon>
        <taxon>Ecdysozoa</taxon>
        <taxon>Arthropoda</taxon>
        <taxon>Hexapoda</taxon>
        <taxon>Insecta</taxon>
        <taxon>Pterygota</taxon>
        <taxon>Neoptera</taxon>
        <taxon>Endopterygota</taxon>
        <taxon>Diptera</taxon>
        <taxon>Nematocera</taxon>
        <taxon>Chironomoidea</taxon>
        <taxon>Chironomidae</taxon>
        <taxon>Clunio</taxon>
    </lineage>
</organism>
<dbReference type="AlphaFoldDB" id="A0A1J1I327"/>
<keyword evidence="3" id="KW-1185">Reference proteome</keyword>
<sequence length="120" mass="13876">MLQASLICFNLRCLICVGVGEILMNIQTRSFCLIHSLHDFPKSFHRFSGINQTCLQKQTYLTTCQALTERKTEVKVDRPIIPQCKIQDNVNEENNLTRKVFPAEISYRFIVRNSLNSLNI</sequence>
<evidence type="ECO:0000256" key="1">
    <source>
        <dbReference type="SAM" id="SignalP"/>
    </source>
</evidence>
<feature type="chain" id="PRO_5012407694" evidence="1">
    <location>
        <begin position="21"/>
        <end position="120"/>
    </location>
</feature>
<evidence type="ECO:0000313" key="3">
    <source>
        <dbReference type="Proteomes" id="UP000183832"/>
    </source>
</evidence>
<feature type="signal peptide" evidence="1">
    <location>
        <begin position="1"/>
        <end position="20"/>
    </location>
</feature>
<keyword evidence="1" id="KW-0732">Signal</keyword>
<proteinExistence type="predicted"/>
<name>A0A1J1I327_9DIPT</name>
<evidence type="ECO:0000313" key="2">
    <source>
        <dbReference type="EMBL" id="CRK94712.1"/>
    </source>
</evidence>